<reference evidence="1 2" key="1">
    <citation type="submission" date="2020-10" db="EMBL/GenBank/DDBJ databases">
        <title>Connecting structure to function with the recovery of over 1000 high-quality activated sludge metagenome-assembled genomes encoding full-length rRNA genes using long-read sequencing.</title>
        <authorList>
            <person name="Singleton C.M."/>
            <person name="Petriglieri F."/>
            <person name="Kristensen J.M."/>
            <person name="Kirkegaard R.H."/>
            <person name="Michaelsen T.Y."/>
            <person name="Andersen M.H."/>
            <person name="Karst S.M."/>
            <person name="Dueholm M.S."/>
            <person name="Nielsen P.H."/>
            <person name="Albertsen M."/>
        </authorList>
    </citation>
    <scope>NUCLEOTIDE SEQUENCE [LARGE SCALE GENOMIC DNA]</scope>
    <source>
        <strain evidence="1">Ribe_18-Q3-R11-54_MAXAC.273</strain>
    </source>
</reference>
<evidence type="ECO:0000313" key="1">
    <source>
        <dbReference type="EMBL" id="MBK9982666.1"/>
    </source>
</evidence>
<dbReference type="EMBL" id="JADKGY010000006">
    <property type="protein sequence ID" value="MBK9982666.1"/>
    <property type="molecule type" value="Genomic_DNA"/>
</dbReference>
<gene>
    <name evidence="1" type="ORF">IPP15_09630</name>
</gene>
<dbReference type="Proteomes" id="UP000808337">
    <property type="component" value="Unassembled WGS sequence"/>
</dbReference>
<dbReference type="AlphaFoldDB" id="A0A9D7SUU0"/>
<proteinExistence type="predicted"/>
<protein>
    <submittedName>
        <fullName evidence="1">Uncharacterized protein</fullName>
    </submittedName>
</protein>
<organism evidence="1 2">
    <name type="scientific">Candidatus Opimibacter skivensis</name>
    <dbReference type="NCBI Taxonomy" id="2982028"/>
    <lineage>
        <taxon>Bacteria</taxon>
        <taxon>Pseudomonadati</taxon>
        <taxon>Bacteroidota</taxon>
        <taxon>Saprospiria</taxon>
        <taxon>Saprospirales</taxon>
        <taxon>Saprospiraceae</taxon>
        <taxon>Candidatus Opimibacter</taxon>
    </lineage>
</organism>
<sequence length="97" mass="10843">MYGIDALTVSSVSIGRLPSYDSVVIETVYQFHQDSTLDNLEQIGYMQSNIDYLHEHLDDLLSECTPTPVCSDDDCVWPGDFNRTGIADHFDILLLGS</sequence>
<name>A0A9D7SUU0_9BACT</name>
<accession>A0A9D7SUU0</accession>
<comment type="caution">
    <text evidence="1">The sequence shown here is derived from an EMBL/GenBank/DDBJ whole genome shotgun (WGS) entry which is preliminary data.</text>
</comment>
<evidence type="ECO:0000313" key="2">
    <source>
        <dbReference type="Proteomes" id="UP000808337"/>
    </source>
</evidence>